<keyword evidence="3 8" id="KW-0813">Transport</keyword>
<feature type="domain" description="ABC transmembrane type-1" evidence="9">
    <location>
        <begin position="198"/>
        <end position="404"/>
    </location>
</feature>
<feature type="transmembrane region" description="Helical" evidence="8">
    <location>
        <begin position="277"/>
        <end position="300"/>
    </location>
</feature>
<feature type="transmembrane region" description="Helical" evidence="8">
    <location>
        <begin position="202"/>
        <end position="227"/>
    </location>
</feature>
<evidence type="ECO:0000313" key="11">
    <source>
        <dbReference type="Proteomes" id="UP000463224"/>
    </source>
</evidence>
<feature type="transmembrane region" description="Helical" evidence="8">
    <location>
        <begin position="32"/>
        <end position="56"/>
    </location>
</feature>
<comment type="caution">
    <text evidence="10">The sequence shown here is derived from an EMBL/GenBank/DDBJ whole genome shotgun (WGS) entry which is preliminary data.</text>
</comment>
<dbReference type="GO" id="GO:0055085">
    <property type="term" value="P:transmembrane transport"/>
    <property type="evidence" value="ECO:0007669"/>
    <property type="project" value="InterPro"/>
</dbReference>
<evidence type="ECO:0000256" key="7">
    <source>
        <dbReference type="ARBA" id="ARBA00023136"/>
    </source>
</evidence>
<evidence type="ECO:0000256" key="4">
    <source>
        <dbReference type="ARBA" id="ARBA00022475"/>
    </source>
</evidence>
<dbReference type="GO" id="GO:0005886">
    <property type="term" value="C:plasma membrane"/>
    <property type="evidence" value="ECO:0007669"/>
    <property type="project" value="UniProtKB-SubCell"/>
</dbReference>
<keyword evidence="11" id="KW-1185">Reference proteome</keyword>
<feature type="transmembrane region" description="Helical" evidence="8">
    <location>
        <begin position="233"/>
        <end position="256"/>
    </location>
</feature>
<keyword evidence="4" id="KW-1003">Cell membrane</keyword>
<dbReference type="SUPFAM" id="SSF161098">
    <property type="entry name" value="MetI-like"/>
    <property type="match status" value="1"/>
</dbReference>
<evidence type="ECO:0000256" key="6">
    <source>
        <dbReference type="ARBA" id="ARBA00022989"/>
    </source>
</evidence>
<keyword evidence="5 8" id="KW-0812">Transmembrane</keyword>
<proteinExistence type="inferred from homology"/>
<dbReference type="EMBL" id="WPHG01000001">
    <property type="protein sequence ID" value="MVA95790.1"/>
    <property type="molecule type" value="Genomic_DNA"/>
</dbReference>
<dbReference type="Pfam" id="PF00528">
    <property type="entry name" value="BPD_transp_1"/>
    <property type="match status" value="1"/>
</dbReference>
<name>A0A844QCP6_9HYPH</name>
<dbReference type="AlphaFoldDB" id="A0A844QCP6"/>
<dbReference type="Gene3D" id="1.10.3720.10">
    <property type="entry name" value="MetI-like"/>
    <property type="match status" value="1"/>
</dbReference>
<dbReference type="PROSITE" id="PS50928">
    <property type="entry name" value="ABC_TM1"/>
    <property type="match status" value="1"/>
</dbReference>
<comment type="subcellular location">
    <subcellularLocation>
        <location evidence="1 8">Cell membrane</location>
        <topology evidence="1 8">Multi-pass membrane protein</topology>
    </subcellularLocation>
</comment>
<evidence type="ECO:0000259" key="9">
    <source>
        <dbReference type="PROSITE" id="PS50928"/>
    </source>
</evidence>
<feature type="transmembrane region" description="Helical" evidence="8">
    <location>
        <begin position="339"/>
        <end position="361"/>
    </location>
</feature>
<evidence type="ECO:0000256" key="3">
    <source>
        <dbReference type="ARBA" id="ARBA00022448"/>
    </source>
</evidence>
<reference evidence="10 11" key="1">
    <citation type="submission" date="2019-12" db="EMBL/GenBank/DDBJ databases">
        <title>Nitratireductor arenosus sp. nov., Isolated from sea sand, Jeju island, South Korea.</title>
        <authorList>
            <person name="Kim W."/>
        </authorList>
    </citation>
    <scope>NUCLEOTIDE SEQUENCE [LARGE SCALE GENOMIC DNA]</scope>
    <source>
        <strain evidence="10 11">CAU 1489</strain>
    </source>
</reference>
<feature type="transmembrane region" description="Helical" evidence="8">
    <location>
        <begin position="312"/>
        <end position="332"/>
    </location>
</feature>
<keyword evidence="7 8" id="KW-0472">Membrane</keyword>
<evidence type="ECO:0000256" key="2">
    <source>
        <dbReference type="ARBA" id="ARBA00007069"/>
    </source>
</evidence>
<feature type="transmembrane region" description="Helical" evidence="8">
    <location>
        <begin position="381"/>
        <end position="404"/>
    </location>
</feature>
<accession>A0A844QCP6</accession>
<dbReference type="PANTHER" id="PTHR42929:SF5">
    <property type="entry name" value="ABC TRANSPORTER PERMEASE PROTEIN"/>
    <property type="match status" value="1"/>
</dbReference>
<dbReference type="CDD" id="cd06261">
    <property type="entry name" value="TM_PBP2"/>
    <property type="match status" value="1"/>
</dbReference>
<sequence>MSTTTTLADTGQVPRRLRTLVRRAERQHFSRMLALMAPSVVFVALFFVVPIALFLFRSVDNAEIPKYMPRTVAEIGQWHADDLPPEPVFRALAEDLIALKGQPEAAVLGRRLNYAVPGFRGLVTRTVRRLPAAVPHSAIDTLADIDARWLDPTYWATLKQQSGRMTDFYLLSAMDLQRGTDGAITRVDETQAIFLSLYGRTLYTSVGVTVICLLIGYPVAAVMATAGPAAANWLLMLVLVPFWTSLLVRTTAWVVLLQTEGLVNKVLIYLGVISEPLSLMFNTAGVFIAMVHVLLPYMILPLYSVMKGVSPVHLRAASSLGAPPITVFRTVYLPLTIPGIAAGCTLVFVLAVGFYVTPALVGGPGDQMIGYFIAYFTNSAVNWGLASALGAFLIVVIAAIYLVLGKVVGFDKLKVR</sequence>
<evidence type="ECO:0000256" key="5">
    <source>
        <dbReference type="ARBA" id="ARBA00022692"/>
    </source>
</evidence>
<evidence type="ECO:0000313" key="10">
    <source>
        <dbReference type="EMBL" id="MVA95790.1"/>
    </source>
</evidence>
<keyword evidence="6 8" id="KW-1133">Transmembrane helix</keyword>
<dbReference type="Proteomes" id="UP000463224">
    <property type="component" value="Unassembled WGS sequence"/>
</dbReference>
<protein>
    <submittedName>
        <fullName evidence="10">ABC transporter permease subunit</fullName>
    </submittedName>
</protein>
<evidence type="ECO:0000256" key="8">
    <source>
        <dbReference type="RuleBase" id="RU363032"/>
    </source>
</evidence>
<comment type="similarity">
    <text evidence="2">Belongs to the binding-protein-dependent transport system permease family. CysTW subfamily.</text>
</comment>
<evidence type="ECO:0000256" key="1">
    <source>
        <dbReference type="ARBA" id="ARBA00004651"/>
    </source>
</evidence>
<dbReference type="PANTHER" id="PTHR42929">
    <property type="entry name" value="INNER MEMBRANE ABC TRANSPORTER PERMEASE PROTEIN YDCU-RELATED-RELATED"/>
    <property type="match status" value="1"/>
</dbReference>
<organism evidence="10 11">
    <name type="scientific">Nitratireductor arenosus</name>
    <dbReference type="NCBI Taxonomy" id="2682096"/>
    <lineage>
        <taxon>Bacteria</taxon>
        <taxon>Pseudomonadati</taxon>
        <taxon>Pseudomonadota</taxon>
        <taxon>Alphaproteobacteria</taxon>
        <taxon>Hyphomicrobiales</taxon>
        <taxon>Phyllobacteriaceae</taxon>
        <taxon>Nitratireductor</taxon>
    </lineage>
</organism>
<dbReference type="InterPro" id="IPR035906">
    <property type="entry name" value="MetI-like_sf"/>
</dbReference>
<gene>
    <name evidence="10" type="ORF">GN330_00800</name>
</gene>
<dbReference type="InterPro" id="IPR000515">
    <property type="entry name" value="MetI-like"/>
</dbReference>